<comment type="similarity">
    <text evidence="11">Belongs to the SEDS family. FtsW subfamily.</text>
</comment>
<evidence type="ECO:0000256" key="4">
    <source>
        <dbReference type="ARBA" id="ARBA00022692"/>
    </source>
</evidence>
<keyword evidence="4 16" id="KW-0812">Transmembrane</keyword>
<dbReference type="Pfam" id="PF01098">
    <property type="entry name" value="FTSW_RODA_SPOVE"/>
    <property type="match status" value="1"/>
</dbReference>
<evidence type="ECO:0000256" key="10">
    <source>
        <dbReference type="ARBA" id="ARBA00033270"/>
    </source>
</evidence>
<accession>A0A1I4RFV8</accession>
<feature type="transmembrane region" description="Helical" evidence="16">
    <location>
        <begin position="198"/>
        <end position="216"/>
    </location>
</feature>
<evidence type="ECO:0000256" key="13">
    <source>
        <dbReference type="ARBA" id="ARBA00041418"/>
    </source>
</evidence>
<protein>
    <recommendedName>
        <fullName evidence="12">Probable peptidoglycan glycosyltransferase FtsW</fullName>
        <ecNumber evidence="14">2.4.99.28</ecNumber>
    </recommendedName>
    <alternativeName>
        <fullName evidence="13">Cell division protein FtsW</fullName>
    </alternativeName>
    <alternativeName>
        <fullName evidence="10">Cell wall polymerase</fullName>
    </alternativeName>
    <alternativeName>
        <fullName evidence="9">Peptidoglycan polymerase</fullName>
    </alternativeName>
</protein>
<feature type="transmembrane region" description="Helical" evidence="16">
    <location>
        <begin position="274"/>
        <end position="303"/>
    </location>
</feature>
<feature type="transmembrane region" description="Helical" evidence="16">
    <location>
        <begin position="150"/>
        <end position="169"/>
    </location>
</feature>
<keyword evidence="2" id="KW-0328">Glycosyltransferase</keyword>
<dbReference type="GO" id="GO:0008955">
    <property type="term" value="F:peptidoglycan glycosyltransferase activity"/>
    <property type="evidence" value="ECO:0007669"/>
    <property type="project" value="UniProtKB-EC"/>
</dbReference>
<evidence type="ECO:0000256" key="3">
    <source>
        <dbReference type="ARBA" id="ARBA00022679"/>
    </source>
</evidence>
<name>A0A1I4RFV8_9BACT</name>
<keyword evidence="5" id="KW-0133">Cell shape</keyword>
<feature type="transmembrane region" description="Helical" evidence="16">
    <location>
        <begin position="54"/>
        <end position="74"/>
    </location>
</feature>
<evidence type="ECO:0000256" key="15">
    <source>
        <dbReference type="ARBA" id="ARBA00049902"/>
    </source>
</evidence>
<evidence type="ECO:0000256" key="8">
    <source>
        <dbReference type="ARBA" id="ARBA00023136"/>
    </source>
</evidence>
<comment type="subcellular location">
    <subcellularLocation>
        <location evidence="1">Membrane</location>
        <topology evidence="1">Multi-pass membrane protein</topology>
    </subcellularLocation>
</comment>
<evidence type="ECO:0000256" key="5">
    <source>
        <dbReference type="ARBA" id="ARBA00022960"/>
    </source>
</evidence>
<feature type="transmembrane region" description="Helical" evidence="16">
    <location>
        <begin position="315"/>
        <end position="337"/>
    </location>
</feature>
<gene>
    <name evidence="17" type="ORF">SAMN05660836_00598</name>
</gene>
<dbReference type="RefSeq" id="WP_093393352.1">
    <property type="nucleotide sequence ID" value="NZ_FOUU01000001.1"/>
</dbReference>
<keyword evidence="8 16" id="KW-0472">Membrane</keyword>
<comment type="catalytic activity">
    <reaction evidence="15">
        <text>[GlcNAc-(1-&gt;4)-Mur2Ac(oyl-L-Ala-gamma-D-Glu-L-Lys-D-Ala-D-Ala)](n)-di-trans,octa-cis-undecaprenyl diphosphate + beta-D-GlcNAc-(1-&gt;4)-Mur2Ac(oyl-L-Ala-gamma-D-Glu-L-Lys-D-Ala-D-Ala)-di-trans,octa-cis-undecaprenyl diphosphate = [GlcNAc-(1-&gt;4)-Mur2Ac(oyl-L-Ala-gamma-D-Glu-L-Lys-D-Ala-D-Ala)](n+1)-di-trans,octa-cis-undecaprenyl diphosphate + di-trans,octa-cis-undecaprenyl diphosphate + H(+)</text>
        <dbReference type="Rhea" id="RHEA:23708"/>
        <dbReference type="Rhea" id="RHEA-COMP:9602"/>
        <dbReference type="Rhea" id="RHEA-COMP:9603"/>
        <dbReference type="ChEBI" id="CHEBI:15378"/>
        <dbReference type="ChEBI" id="CHEBI:58405"/>
        <dbReference type="ChEBI" id="CHEBI:60033"/>
        <dbReference type="ChEBI" id="CHEBI:78435"/>
        <dbReference type="EC" id="2.4.99.28"/>
    </reaction>
</comment>
<evidence type="ECO:0000313" key="18">
    <source>
        <dbReference type="Proteomes" id="UP000199611"/>
    </source>
</evidence>
<sequence length="381" mass="42283">MKGNKVGELPPYAEYIVVLCTILLSIGLVLVYSASAPYALEACGFKEDCASTTYLLRHLFVTVGFFVSMFLVSLVPLRVWYRLSRVGIVVVVILLTGLLIPGVGRCYNNACRWYVLFGGFHFQPSEYAKLVWAIYLADALYRHGAKLGNFWRGLVFYTIFMAIISGLILAEPDFGNAVLVGVLTVVMLAAAGVPWRHFAVYVVVAAVVGYFFVYRVDYRWQRVIATYSPWQHAQDQGYQIIQSWIALGSGGLFGQGLGSGLQKLRYLPEPFTDFIVAVAGHELGFAGIFLLIFLFAVLFWVLFSVMKRIEDDRNRLLATGLYALLAVQVVANGAVVTGLLPTKGLPMPFLSYGGSHTVATGVLMGLWLRLIREEIYLRKKG</sequence>
<dbReference type="GO" id="GO:0009252">
    <property type="term" value="P:peptidoglycan biosynthetic process"/>
    <property type="evidence" value="ECO:0007669"/>
    <property type="project" value="UniProtKB-KW"/>
</dbReference>
<dbReference type="GO" id="GO:0032153">
    <property type="term" value="C:cell division site"/>
    <property type="evidence" value="ECO:0007669"/>
    <property type="project" value="TreeGrafter"/>
</dbReference>
<feature type="transmembrane region" description="Helical" evidence="16">
    <location>
        <begin position="12"/>
        <end position="34"/>
    </location>
</feature>
<dbReference type="GO" id="GO:0008360">
    <property type="term" value="P:regulation of cell shape"/>
    <property type="evidence" value="ECO:0007669"/>
    <property type="project" value="UniProtKB-KW"/>
</dbReference>
<dbReference type="STRING" id="39841.SAMN05660836_00598"/>
<organism evidence="17 18">
    <name type="scientific">Thermodesulforhabdus norvegica</name>
    <dbReference type="NCBI Taxonomy" id="39841"/>
    <lineage>
        <taxon>Bacteria</taxon>
        <taxon>Pseudomonadati</taxon>
        <taxon>Thermodesulfobacteriota</taxon>
        <taxon>Syntrophobacteria</taxon>
        <taxon>Syntrophobacterales</taxon>
        <taxon>Thermodesulforhabdaceae</taxon>
        <taxon>Thermodesulforhabdus</taxon>
    </lineage>
</organism>
<feature type="transmembrane region" description="Helical" evidence="16">
    <location>
        <begin position="174"/>
        <end position="192"/>
    </location>
</feature>
<evidence type="ECO:0000256" key="12">
    <source>
        <dbReference type="ARBA" id="ARBA00041185"/>
    </source>
</evidence>
<keyword evidence="3" id="KW-0808">Transferase</keyword>
<feature type="transmembrane region" description="Helical" evidence="16">
    <location>
        <begin position="349"/>
        <end position="371"/>
    </location>
</feature>
<keyword evidence="6" id="KW-0573">Peptidoglycan synthesis</keyword>
<evidence type="ECO:0000313" key="17">
    <source>
        <dbReference type="EMBL" id="SFM51152.1"/>
    </source>
</evidence>
<evidence type="ECO:0000256" key="6">
    <source>
        <dbReference type="ARBA" id="ARBA00022984"/>
    </source>
</evidence>
<evidence type="ECO:0000256" key="16">
    <source>
        <dbReference type="SAM" id="Phobius"/>
    </source>
</evidence>
<feature type="transmembrane region" description="Helical" evidence="16">
    <location>
        <begin position="86"/>
        <end position="104"/>
    </location>
</feature>
<dbReference type="GO" id="GO:0051301">
    <property type="term" value="P:cell division"/>
    <property type="evidence" value="ECO:0007669"/>
    <property type="project" value="UniProtKB-KW"/>
</dbReference>
<reference evidence="17 18" key="1">
    <citation type="submission" date="2016-10" db="EMBL/GenBank/DDBJ databases">
        <authorList>
            <person name="de Groot N.N."/>
        </authorList>
    </citation>
    <scope>NUCLEOTIDE SEQUENCE [LARGE SCALE GENOMIC DNA]</scope>
    <source>
        <strain evidence="17 18">DSM 9990</strain>
    </source>
</reference>
<proteinExistence type="inferred from homology"/>
<evidence type="ECO:0000256" key="2">
    <source>
        <dbReference type="ARBA" id="ARBA00022676"/>
    </source>
</evidence>
<evidence type="ECO:0000256" key="1">
    <source>
        <dbReference type="ARBA" id="ARBA00004141"/>
    </source>
</evidence>
<dbReference type="PANTHER" id="PTHR30474:SF2">
    <property type="entry name" value="PEPTIDOGLYCAN GLYCOSYLTRANSFERASE FTSW-RELATED"/>
    <property type="match status" value="1"/>
</dbReference>
<evidence type="ECO:0000256" key="7">
    <source>
        <dbReference type="ARBA" id="ARBA00022989"/>
    </source>
</evidence>
<dbReference type="GO" id="GO:0005886">
    <property type="term" value="C:plasma membrane"/>
    <property type="evidence" value="ECO:0007669"/>
    <property type="project" value="TreeGrafter"/>
</dbReference>
<dbReference type="GO" id="GO:0015648">
    <property type="term" value="F:lipid-linked peptidoglycan transporter activity"/>
    <property type="evidence" value="ECO:0007669"/>
    <property type="project" value="TreeGrafter"/>
</dbReference>
<dbReference type="PANTHER" id="PTHR30474">
    <property type="entry name" value="CELL CYCLE PROTEIN"/>
    <property type="match status" value="1"/>
</dbReference>
<dbReference type="OrthoDB" id="9768187at2"/>
<feature type="transmembrane region" description="Helical" evidence="16">
    <location>
        <begin position="237"/>
        <end position="254"/>
    </location>
</feature>
<evidence type="ECO:0000256" key="14">
    <source>
        <dbReference type="ARBA" id="ARBA00044770"/>
    </source>
</evidence>
<keyword evidence="17" id="KW-0132">Cell division</keyword>
<evidence type="ECO:0000256" key="11">
    <source>
        <dbReference type="ARBA" id="ARBA00038053"/>
    </source>
</evidence>
<dbReference type="Proteomes" id="UP000199611">
    <property type="component" value="Unassembled WGS sequence"/>
</dbReference>
<dbReference type="InterPro" id="IPR001182">
    <property type="entry name" value="FtsW/RodA"/>
</dbReference>
<evidence type="ECO:0000256" key="9">
    <source>
        <dbReference type="ARBA" id="ARBA00032370"/>
    </source>
</evidence>
<keyword evidence="17" id="KW-0131">Cell cycle</keyword>
<keyword evidence="7 16" id="KW-1133">Transmembrane helix</keyword>
<keyword evidence="18" id="KW-1185">Reference proteome</keyword>
<dbReference type="EC" id="2.4.99.28" evidence="14"/>
<dbReference type="AlphaFoldDB" id="A0A1I4RFV8"/>
<dbReference type="EMBL" id="FOUU01000001">
    <property type="protein sequence ID" value="SFM51152.1"/>
    <property type="molecule type" value="Genomic_DNA"/>
</dbReference>